<reference evidence="3 4" key="1">
    <citation type="submission" date="2019-04" db="EMBL/GenBank/DDBJ databases">
        <title>Sphingomonas psychrotolerans sp. nov., isolated from soil in the Tianshan Mountains, Xinjiang, China.</title>
        <authorList>
            <person name="Luo Y."/>
            <person name="Sheng H."/>
        </authorList>
    </citation>
    <scope>NUCLEOTIDE SEQUENCE [LARGE SCALE GENOMIC DNA]</scope>
    <source>
        <strain evidence="3 4">ZFGT-11</strain>
    </source>
</reference>
<dbReference type="Gene3D" id="3.40.50.1820">
    <property type="entry name" value="alpha/beta hydrolase"/>
    <property type="match status" value="1"/>
</dbReference>
<dbReference type="InterPro" id="IPR012223">
    <property type="entry name" value="TEII"/>
</dbReference>
<dbReference type="EMBL" id="SRXT01000011">
    <property type="protein sequence ID" value="TGX48670.1"/>
    <property type="molecule type" value="Genomic_DNA"/>
</dbReference>
<dbReference type="SUPFAM" id="SSF53474">
    <property type="entry name" value="alpha/beta-Hydrolases"/>
    <property type="match status" value="1"/>
</dbReference>
<evidence type="ECO:0000313" key="4">
    <source>
        <dbReference type="Proteomes" id="UP000306147"/>
    </source>
</evidence>
<dbReference type="Proteomes" id="UP000306147">
    <property type="component" value="Unassembled WGS sequence"/>
</dbReference>
<dbReference type="InterPro" id="IPR029058">
    <property type="entry name" value="AB_hydrolase_fold"/>
</dbReference>
<sequence length="262" mass="28842">MAQHSIVTLKHHPDARVALMWLPHSGGSAAYFQELSNALPDSIECLAAEYPGRGRRFREPLCSDLAALIRDIAAAYASLPKNRPVIMFGHSLGALVGFELCRYLGSIGPALRPKLLVVSACEPPHIERSRPLLHKLPDDELVDTLIGMSGETFVSELAKDLMLINLKVIRSDLTLGETHRFSPLPTLGGDLAVYGGTRDNVVRHSTLAQWKDLSSGSLKLRDFEGGHFYMQDLSDEFVVQLSHDVLSAVEELTSEQPLLREP</sequence>
<name>A0A4S1X1M9_9SPHN</name>
<evidence type="ECO:0000259" key="2">
    <source>
        <dbReference type="Pfam" id="PF00975"/>
    </source>
</evidence>
<protein>
    <submittedName>
        <fullName evidence="3">Thioesterase</fullName>
    </submittedName>
</protein>
<gene>
    <name evidence="3" type="ORF">E5A73_20890</name>
</gene>
<dbReference type="PANTHER" id="PTHR11487:SF0">
    <property type="entry name" value="S-ACYL FATTY ACID SYNTHASE THIOESTERASE, MEDIUM CHAIN"/>
    <property type="match status" value="1"/>
</dbReference>
<accession>A0A4S1X1M9</accession>
<dbReference type="GO" id="GO:0008610">
    <property type="term" value="P:lipid biosynthetic process"/>
    <property type="evidence" value="ECO:0007669"/>
    <property type="project" value="TreeGrafter"/>
</dbReference>
<comment type="caution">
    <text evidence="3">The sequence shown here is derived from an EMBL/GenBank/DDBJ whole genome shotgun (WGS) entry which is preliminary data.</text>
</comment>
<evidence type="ECO:0000256" key="1">
    <source>
        <dbReference type="ARBA" id="ARBA00007169"/>
    </source>
</evidence>
<dbReference type="PANTHER" id="PTHR11487">
    <property type="entry name" value="THIOESTERASE"/>
    <property type="match status" value="1"/>
</dbReference>
<comment type="similarity">
    <text evidence="1">Belongs to the thioesterase family.</text>
</comment>
<feature type="domain" description="Thioesterase" evidence="2">
    <location>
        <begin position="19"/>
        <end position="237"/>
    </location>
</feature>
<dbReference type="OrthoDB" id="8480037at2"/>
<evidence type="ECO:0000313" key="3">
    <source>
        <dbReference type="EMBL" id="TGX48670.1"/>
    </source>
</evidence>
<dbReference type="Pfam" id="PF00975">
    <property type="entry name" value="Thioesterase"/>
    <property type="match status" value="1"/>
</dbReference>
<proteinExistence type="inferred from homology"/>
<keyword evidence="4" id="KW-1185">Reference proteome</keyword>
<dbReference type="RefSeq" id="WP_135965802.1">
    <property type="nucleotide sequence ID" value="NZ_SRXT01000011.1"/>
</dbReference>
<dbReference type="AlphaFoldDB" id="A0A4S1X1M9"/>
<dbReference type="InterPro" id="IPR001031">
    <property type="entry name" value="Thioesterase"/>
</dbReference>
<organism evidence="3 4">
    <name type="scientific">Sphingomonas gei</name>
    <dbReference type="NCBI Taxonomy" id="1395960"/>
    <lineage>
        <taxon>Bacteria</taxon>
        <taxon>Pseudomonadati</taxon>
        <taxon>Pseudomonadota</taxon>
        <taxon>Alphaproteobacteria</taxon>
        <taxon>Sphingomonadales</taxon>
        <taxon>Sphingomonadaceae</taxon>
        <taxon>Sphingomonas</taxon>
    </lineage>
</organism>